<name>A0A4R0PDP2_9HYPH</name>
<keyword evidence="4" id="KW-1185">Reference proteome</keyword>
<gene>
    <name evidence="3" type="ORF">E0D97_07760</name>
</gene>
<dbReference type="AlphaFoldDB" id="A0A4R0PDP2"/>
<dbReference type="Proteomes" id="UP000291301">
    <property type="component" value="Unassembled WGS sequence"/>
</dbReference>
<evidence type="ECO:0008006" key="5">
    <source>
        <dbReference type="Google" id="ProtNLM"/>
    </source>
</evidence>
<evidence type="ECO:0000313" key="3">
    <source>
        <dbReference type="EMBL" id="TCD15416.1"/>
    </source>
</evidence>
<evidence type="ECO:0000313" key="4">
    <source>
        <dbReference type="Proteomes" id="UP000291301"/>
    </source>
</evidence>
<protein>
    <recommendedName>
        <fullName evidence="5">DUF2946 domain-containing protein</fullName>
    </recommendedName>
</protein>
<feature type="region of interest" description="Disordered" evidence="1">
    <location>
        <begin position="87"/>
        <end position="113"/>
    </location>
</feature>
<sequence length="113" mass="12154">MTEIFHPGRLAKLFALAAMLSLLFAGGLFAHADEFADSEHTHIGTLSADHGHGDRNDKSADFSDVIHCGSTTLHLCEHLMLQHPKVTVVKRQPPEAQSTNGPGAVEPPPPRIS</sequence>
<organism evidence="3 4">
    <name type="scientific">Oricola cellulosilytica</name>
    <dbReference type="NCBI Taxonomy" id="1429082"/>
    <lineage>
        <taxon>Bacteria</taxon>
        <taxon>Pseudomonadati</taxon>
        <taxon>Pseudomonadota</taxon>
        <taxon>Alphaproteobacteria</taxon>
        <taxon>Hyphomicrobiales</taxon>
        <taxon>Ahrensiaceae</taxon>
        <taxon>Oricola</taxon>
    </lineage>
</organism>
<accession>A0A4R0PDP2</accession>
<evidence type="ECO:0000256" key="1">
    <source>
        <dbReference type="SAM" id="MobiDB-lite"/>
    </source>
</evidence>
<feature type="chain" id="PRO_5020395344" description="DUF2946 domain-containing protein" evidence="2">
    <location>
        <begin position="33"/>
        <end position="113"/>
    </location>
</feature>
<reference evidence="3 4" key="1">
    <citation type="journal article" date="2015" name="Antonie Van Leeuwenhoek">
        <title>Oricola cellulosilytica gen. nov., sp. nov., a cellulose-degrading bacterium of the family Phyllobacteriaceae isolated from surface seashore water, and emended descriptions of Mesorhizobium loti and Phyllobacterium myrsinacearum.</title>
        <authorList>
            <person name="Hameed A."/>
            <person name="Shahina M."/>
            <person name="Lai W.A."/>
            <person name="Lin S.Y."/>
            <person name="Young L.S."/>
            <person name="Liu Y.C."/>
            <person name="Hsu Y.H."/>
            <person name="Young C.C."/>
        </authorList>
    </citation>
    <scope>NUCLEOTIDE SEQUENCE [LARGE SCALE GENOMIC DNA]</scope>
    <source>
        <strain evidence="3 4">KCTC 52183</strain>
    </source>
</reference>
<evidence type="ECO:0000256" key="2">
    <source>
        <dbReference type="SAM" id="SignalP"/>
    </source>
</evidence>
<dbReference type="EMBL" id="SJST01000002">
    <property type="protein sequence ID" value="TCD15416.1"/>
    <property type="molecule type" value="Genomic_DNA"/>
</dbReference>
<keyword evidence="2" id="KW-0732">Signal</keyword>
<comment type="caution">
    <text evidence="3">The sequence shown here is derived from an EMBL/GenBank/DDBJ whole genome shotgun (WGS) entry which is preliminary data.</text>
</comment>
<proteinExistence type="predicted"/>
<dbReference type="RefSeq" id="WP_131567475.1">
    <property type="nucleotide sequence ID" value="NZ_JAINFK010000004.1"/>
</dbReference>
<feature type="signal peptide" evidence="2">
    <location>
        <begin position="1"/>
        <end position="32"/>
    </location>
</feature>